<name>A0ABW5TYN8_9RHOB</name>
<dbReference type="EMBL" id="JBHUMP010000002">
    <property type="protein sequence ID" value="MFD2738410.1"/>
    <property type="molecule type" value="Genomic_DNA"/>
</dbReference>
<dbReference type="Proteomes" id="UP001597474">
    <property type="component" value="Unassembled WGS sequence"/>
</dbReference>
<organism evidence="3 4">
    <name type="scientific">Sulfitobacter aestuarii</name>
    <dbReference type="NCBI Taxonomy" id="2161676"/>
    <lineage>
        <taxon>Bacteria</taxon>
        <taxon>Pseudomonadati</taxon>
        <taxon>Pseudomonadota</taxon>
        <taxon>Alphaproteobacteria</taxon>
        <taxon>Rhodobacterales</taxon>
        <taxon>Roseobacteraceae</taxon>
        <taxon>Sulfitobacter</taxon>
    </lineage>
</organism>
<accession>A0ABW5TYN8</accession>
<proteinExistence type="predicted"/>
<comment type="caution">
    <text evidence="3">The sequence shown here is derived from an EMBL/GenBank/DDBJ whole genome shotgun (WGS) entry which is preliminary data.</text>
</comment>
<feature type="transmembrane region" description="Helical" evidence="1">
    <location>
        <begin position="21"/>
        <end position="47"/>
    </location>
</feature>
<evidence type="ECO:0000313" key="3">
    <source>
        <dbReference type="EMBL" id="MFD2738410.1"/>
    </source>
</evidence>
<keyword evidence="4" id="KW-1185">Reference proteome</keyword>
<feature type="domain" description="TadE-like" evidence="2">
    <location>
        <begin position="19"/>
        <end position="54"/>
    </location>
</feature>
<gene>
    <name evidence="3" type="ORF">ACFSUD_02395</name>
</gene>
<protein>
    <submittedName>
        <fullName evidence="3">TadE/TadG family type IV pilus assembly protein</fullName>
    </submittedName>
</protein>
<dbReference type="PROSITE" id="PS51257">
    <property type="entry name" value="PROKAR_LIPOPROTEIN"/>
    <property type="match status" value="1"/>
</dbReference>
<evidence type="ECO:0000313" key="4">
    <source>
        <dbReference type="Proteomes" id="UP001597474"/>
    </source>
</evidence>
<keyword evidence="1" id="KW-1133">Transmembrane helix</keyword>
<dbReference type="InterPro" id="IPR012495">
    <property type="entry name" value="TadE-like_dom"/>
</dbReference>
<dbReference type="RefSeq" id="WP_386371126.1">
    <property type="nucleotide sequence ID" value="NZ_JBHUMP010000002.1"/>
</dbReference>
<keyword evidence="1" id="KW-0812">Transmembrane</keyword>
<dbReference type="Pfam" id="PF07811">
    <property type="entry name" value="TadE"/>
    <property type="match status" value="1"/>
</dbReference>
<keyword evidence="1" id="KW-0472">Membrane</keyword>
<evidence type="ECO:0000256" key="1">
    <source>
        <dbReference type="SAM" id="Phobius"/>
    </source>
</evidence>
<evidence type="ECO:0000259" key="2">
    <source>
        <dbReference type="Pfam" id="PF07811"/>
    </source>
</evidence>
<sequence length="179" mass="20329">MKRFLDKPLRRFRRDESGGALTIEFVIFVPLLFGCLLMSVELGIYAMRNMFLERGLDITVRHVRLNTNTPMTHAQLKDMICEYSGFLKDCDQTLRLEMAPVNPRNFAAFDQQADCVDISKPVEPVRGFKLGQDHELMLLRACVKFDPIYPTTGLGYAMEKDGSGKARMIATTAFVQEPS</sequence>
<reference evidence="4" key="1">
    <citation type="journal article" date="2019" name="Int. J. Syst. Evol. Microbiol.">
        <title>The Global Catalogue of Microorganisms (GCM) 10K type strain sequencing project: providing services to taxonomists for standard genome sequencing and annotation.</title>
        <authorList>
            <consortium name="The Broad Institute Genomics Platform"/>
            <consortium name="The Broad Institute Genome Sequencing Center for Infectious Disease"/>
            <person name="Wu L."/>
            <person name="Ma J."/>
        </authorList>
    </citation>
    <scope>NUCLEOTIDE SEQUENCE [LARGE SCALE GENOMIC DNA]</scope>
    <source>
        <strain evidence="4">TISTR 2562</strain>
    </source>
</reference>